<proteinExistence type="inferred from homology"/>
<keyword evidence="3" id="KW-0472">Membrane</keyword>
<reference evidence="4" key="1">
    <citation type="submission" date="2022-10" db="EMBL/GenBank/DDBJ databases">
        <authorList>
            <person name="Kim H.S."/>
            <person name="Kim J.-S."/>
            <person name="Suh M.K."/>
            <person name="Eom M.K."/>
            <person name="Lee J.-S."/>
        </authorList>
    </citation>
    <scope>NUCLEOTIDE SEQUENCE</scope>
    <source>
        <strain evidence="4">LIP-5</strain>
    </source>
</reference>
<name>A0AAE3IMJ1_9BACT</name>
<evidence type="ECO:0000256" key="2">
    <source>
        <dbReference type="SAM" id="MobiDB-lite"/>
    </source>
</evidence>
<organism evidence="4 5">
    <name type="scientific">Haoranjiania flava</name>
    <dbReference type="NCBI Taxonomy" id="1856322"/>
    <lineage>
        <taxon>Bacteria</taxon>
        <taxon>Pseudomonadati</taxon>
        <taxon>Bacteroidota</taxon>
        <taxon>Chitinophagia</taxon>
        <taxon>Chitinophagales</taxon>
        <taxon>Chitinophagaceae</taxon>
        <taxon>Haoranjiania</taxon>
    </lineage>
</organism>
<feature type="compositionally biased region" description="Basic and acidic residues" evidence="2">
    <location>
        <begin position="56"/>
        <end position="72"/>
    </location>
</feature>
<feature type="region of interest" description="Disordered" evidence="2">
    <location>
        <begin position="48"/>
        <end position="72"/>
    </location>
</feature>
<dbReference type="EMBL" id="JAOTPL010000011">
    <property type="protein sequence ID" value="MCU7694638.1"/>
    <property type="molecule type" value="Genomic_DNA"/>
</dbReference>
<evidence type="ECO:0000256" key="1">
    <source>
        <dbReference type="ARBA" id="ARBA00006024"/>
    </source>
</evidence>
<dbReference type="RefSeq" id="WP_263038124.1">
    <property type="nucleotide sequence ID" value="NZ_JAOTPL010000011.1"/>
</dbReference>
<dbReference type="GO" id="GO:0015086">
    <property type="term" value="F:cadmium ion transmembrane transporter activity"/>
    <property type="evidence" value="ECO:0007669"/>
    <property type="project" value="TreeGrafter"/>
</dbReference>
<comment type="similarity">
    <text evidence="1">Belongs to the cation transport ATPase (P-type) (TC 3.A.3) family. Type IB subfamily.</text>
</comment>
<dbReference type="PANTHER" id="PTHR48085:SF5">
    <property type="entry name" value="CADMIUM_ZINC-TRANSPORTING ATPASE HMA4-RELATED"/>
    <property type="match status" value="1"/>
</dbReference>
<gene>
    <name evidence="4" type="ORF">OD355_08940</name>
</gene>
<keyword evidence="3" id="KW-0812">Transmembrane</keyword>
<dbReference type="InterPro" id="IPR051014">
    <property type="entry name" value="Cation_Transport_ATPase_IB"/>
</dbReference>
<evidence type="ECO:0008006" key="6">
    <source>
        <dbReference type="Google" id="ProtNLM"/>
    </source>
</evidence>
<evidence type="ECO:0000256" key="3">
    <source>
        <dbReference type="SAM" id="Phobius"/>
    </source>
</evidence>
<protein>
    <recommendedName>
        <fullName evidence="6">Heavy metal translocating P-type ATPase</fullName>
    </recommendedName>
</protein>
<evidence type="ECO:0000313" key="5">
    <source>
        <dbReference type="Proteomes" id="UP001209317"/>
    </source>
</evidence>
<feature type="transmembrane region" description="Helical" evidence="3">
    <location>
        <begin position="107"/>
        <end position="128"/>
    </location>
</feature>
<keyword evidence="5" id="KW-1185">Reference proteome</keyword>
<sequence length="228" mass="25390">MMHKHIYDKDGNQLCCTPQEKKVNDKAAKGIAARKVVNTSAVATATHQHKALKPASAHDHSHEHGDDHDHAHHTGGNHLKMFLPAILSLALMMAAIVMDNWLPQVWFNNRICLLWYIAAYIPVGFPVVKDAFKSIARGEIFSEFLLMSIATIGAFAIGEYPEGVAVMLFYSVGEIFQAMAVRRAKGNISKLLDQRSNCFRQWPAENYESGKCSHRRYCTIEARGKAGA</sequence>
<evidence type="ECO:0000313" key="4">
    <source>
        <dbReference type="EMBL" id="MCU7694638.1"/>
    </source>
</evidence>
<dbReference type="PANTHER" id="PTHR48085">
    <property type="entry name" value="CADMIUM/ZINC-TRANSPORTING ATPASE HMA2-RELATED"/>
    <property type="match status" value="1"/>
</dbReference>
<dbReference type="AlphaFoldDB" id="A0AAE3IMJ1"/>
<feature type="transmembrane region" description="Helical" evidence="3">
    <location>
        <begin position="81"/>
        <end position="101"/>
    </location>
</feature>
<dbReference type="GO" id="GO:0016020">
    <property type="term" value="C:membrane"/>
    <property type="evidence" value="ECO:0007669"/>
    <property type="project" value="TreeGrafter"/>
</dbReference>
<dbReference type="Proteomes" id="UP001209317">
    <property type="component" value="Unassembled WGS sequence"/>
</dbReference>
<accession>A0AAE3IMJ1</accession>
<keyword evidence="3" id="KW-1133">Transmembrane helix</keyword>
<comment type="caution">
    <text evidence="4">The sequence shown here is derived from an EMBL/GenBank/DDBJ whole genome shotgun (WGS) entry which is preliminary data.</text>
</comment>